<name>A0AAN7VNF6_9COLE</name>
<evidence type="ECO:0000313" key="8">
    <source>
        <dbReference type="Proteomes" id="UP001329430"/>
    </source>
</evidence>
<dbReference type="Pfam" id="PF04930">
    <property type="entry name" value="FUN14"/>
    <property type="match status" value="1"/>
</dbReference>
<evidence type="ECO:0000256" key="5">
    <source>
        <dbReference type="ARBA" id="ARBA00023136"/>
    </source>
</evidence>
<dbReference type="AlphaFoldDB" id="A0AAN7VNF6"/>
<accession>A0AAN7VNF6</accession>
<reference evidence="7 8" key="1">
    <citation type="journal article" date="2024" name="Insects">
        <title>An Improved Chromosome-Level Genome Assembly of the Firefly Pyrocoelia pectoralis.</title>
        <authorList>
            <person name="Fu X."/>
            <person name="Meyer-Rochow V.B."/>
            <person name="Ballantyne L."/>
            <person name="Zhu X."/>
        </authorList>
    </citation>
    <scope>NUCLEOTIDE SEQUENCE [LARGE SCALE GENOMIC DNA]</scope>
    <source>
        <strain evidence="7">XCY_ONT2</strain>
    </source>
</reference>
<dbReference type="Proteomes" id="UP001329430">
    <property type="component" value="Chromosome 2"/>
</dbReference>
<evidence type="ECO:0000256" key="4">
    <source>
        <dbReference type="ARBA" id="ARBA00022989"/>
    </source>
</evidence>
<dbReference type="GO" id="GO:0005741">
    <property type="term" value="C:mitochondrial outer membrane"/>
    <property type="evidence" value="ECO:0007669"/>
    <property type="project" value="UniProtKB-SubCell"/>
</dbReference>
<evidence type="ECO:0000256" key="3">
    <source>
        <dbReference type="ARBA" id="ARBA00022692"/>
    </source>
</evidence>
<keyword evidence="3 6" id="KW-0812">Transmembrane</keyword>
<dbReference type="PANTHER" id="PTHR21346">
    <property type="entry name" value="FUN14 DOMAIN CONTAINING"/>
    <property type="match status" value="1"/>
</dbReference>
<dbReference type="PANTHER" id="PTHR21346:SF0">
    <property type="entry name" value="RE45833P"/>
    <property type="match status" value="1"/>
</dbReference>
<dbReference type="InterPro" id="IPR007014">
    <property type="entry name" value="FUN14"/>
</dbReference>
<sequence>MSNKTSKSILHFLLDNVERISLSKQILYGALSGWIASYGLMKVGKAAALIIGSGIVLIEIASDSGYIDINWNKINMRIEEAAENSNQANDRYWVDIIENCIDATDIAHRDEFNGNKSIQRRDDRSTVRQTKKSNTVLLSSVFAGVLIGIGTS</sequence>
<keyword evidence="5 6" id="KW-0472">Membrane</keyword>
<evidence type="ECO:0000256" key="2">
    <source>
        <dbReference type="ARBA" id="ARBA00009160"/>
    </source>
</evidence>
<comment type="caution">
    <text evidence="7">The sequence shown here is derived from an EMBL/GenBank/DDBJ whole genome shotgun (WGS) entry which is preliminary data.</text>
</comment>
<comment type="subcellular location">
    <subcellularLocation>
        <location evidence="1">Mitochondrion outer membrane</location>
        <topology evidence="1">Multi-pass membrane protein</topology>
    </subcellularLocation>
</comment>
<evidence type="ECO:0000256" key="6">
    <source>
        <dbReference type="SAM" id="Phobius"/>
    </source>
</evidence>
<comment type="similarity">
    <text evidence="2">Belongs to the FUN14 family.</text>
</comment>
<proteinExistence type="inferred from homology"/>
<evidence type="ECO:0000256" key="1">
    <source>
        <dbReference type="ARBA" id="ARBA00004374"/>
    </source>
</evidence>
<evidence type="ECO:0000313" key="7">
    <source>
        <dbReference type="EMBL" id="KAK5647793.1"/>
    </source>
</evidence>
<dbReference type="GO" id="GO:0000422">
    <property type="term" value="P:autophagy of mitochondrion"/>
    <property type="evidence" value="ECO:0007669"/>
    <property type="project" value="TreeGrafter"/>
</dbReference>
<dbReference type="EMBL" id="JAVRBK010000002">
    <property type="protein sequence ID" value="KAK5647793.1"/>
    <property type="molecule type" value="Genomic_DNA"/>
</dbReference>
<gene>
    <name evidence="7" type="ORF">RI129_002685</name>
</gene>
<keyword evidence="8" id="KW-1185">Reference proteome</keyword>
<feature type="transmembrane region" description="Helical" evidence="6">
    <location>
        <begin position="134"/>
        <end position="151"/>
    </location>
</feature>
<keyword evidence="4 6" id="KW-1133">Transmembrane helix</keyword>
<protein>
    <submittedName>
        <fullName evidence="7">Uncharacterized protein</fullName>
    </submittedName>
</protein>
<organism evidence="7 8">
    <name type="scientific">Pyrocoelia pectoralis</name>
    <dbReference type="NCBI Taxonomy" id="417401"/>
    <lineage>
        <taxon>Eukaryota</taxon>
        <taxon>Metazoa</taxon>
        <taxon>Ecdysozoa</taxon>
        <taxon>Arthropoda</taxon>
        <taxon>Hexapoda</taxon>
        <taxon>Insecta</taxon>
        <taxon>Pterygota</taxon>
        <taxon>Neoptera</taxon>
        <taxon>Endopterygota</taxon>
        <taxon>Coleoptera</taxon>
        <taxon>Polyphaga</taxon>
        <taxon>Elateriformia</taxon>
        <taxon>Elateroidea</taxon>
        <taxon>Lampyridae</taxon>
        <taxon>Lampyrinae</taxon>
        <taxon>Pyrocoelia</taxon>
    </lineage>
</organism>